<evidence type="ECO:0000313" key="3">
    <source>
        <dbReference type="Proteomes" id="UP000541154"/>
    </source>
</evidence>
<feature type="non-terminal residue" evidence="2">
    <location>
        <position position="68"/>
    </location>
</feature>
<accession>A0A8H5ZT86</accession>
<protein>
    <recommendedName>
        <fullName evidence="4">DUF320 domain-containing protein</fullName>
    </recommendedName>
</protein>
<proteinExistence type="predicted"/>
<dbReference type="EMBL" id="SPNV01001010">
    <property type="protein sequence ID" value="KAF5854724.1"/>
    <property type="molecule type" value="Genomic_DNA"/>
</dbReference>
<keyword evidence="3" id="KW-1185">Reference proteome</keyword>
<dbReference type="AlphaFoldDB" id="A0A8H5ZT86"/>
<keyword evidence="1" id="KW-0732">Signal</keyword>
<name>A0A8H5ZT86_PETAA</name>
<gene>
    <name evidence="2" type="ORF">ETB97_000351</name>
</gene>
<feature type="signal peptide" evidence="1">
    <location>
        <begin position="1"/>
        <end position="19"/>
    </location>
</feature>
<evidence type="ECO:0000256" key="1">
    <source>
        <dbReference type="SAM" id="SignalP"/>
    </source>
</evidence>
<evidence type="ECO:0008006" key="4">
    <source>
        <dbReference type="Google" id="ProtNLM"/>
    </source>
</evidence>
<reference evidence="2 3" key="1">
    <citation type="submission" date="2019-04" db="EMBL/GenBank/DDBJ databases">
        <title>Aspergillus burnettii sp. nov., novel species from soil in southeast Queensland.</title>
        <authorList>
            <person name="Gilchrist C.L.M."/>
            <person name="Pitt J.I."/>
            <person name="Lange L."/>
            <person name="Lacey H.J."/>
            <person name="Vuong D."/>
            <person name="Midgley D.J."/>
            <person name="Greenfield P."/>
            <person name="Bradbury M."/>
            <person name="Lacey E."/>
            <person name="Busk P.K."/>
            <person name="Pilgaard B."/>
            <person name="Chooi Y.H."/>
            <person name="Piggott A.M."/>
        </authorList>
    </citation>
    <scope>NUCLEOTIDE SEQUENCE [LARGE SCALE GENOMIC DNA]</scope>
    <source>
        <strain evidence="2 3">FRR 5400</strain>
    </source>
</reference>
<evidence type="ECO:0000313" key="2">
    <source>
        <dbReference type="EMBL" id="KAF5854724.1"/>
    </source>
</evidence>
<organism evidence="2 3">
    <name type="scientific">Petromyces alliaceus</name>
    <name type="common">Aspergillus alliaceus</name>
    <dbReference type="NCBI Taxonomy" id="209559"/>
    <lineage>
        <taxon>Eukaryota</taxon>
        <taxon>Fungi</taxon>
        <taxon>Dikarya</taxon>
        <taxon>Ascomycota</taxon>
        <taxon>Pezizomycotina</taxon>
        <taxon>Eurotiomycetes</taxon>
        <taxon>Eurotiomycetidae</taxon>
        <taxon>Eurotiales</taxon>
        <taxon>Aspergillaceae</taxon>
        <taxon>Aspergillus</taxon>
        <taxon>Aspergillus subgen. Circumdati</taxon>
    </lineage>
</organism>
<sequence length="68" mass="6421">MKAFAIGVIALCTAGGAVALPALDSLISVPVSVCAGILGSALCGKPSPSDGLVNVPVNTCIGAVGLAK</sequence>
<comment type="caution">
    <text evidence="2">The sequence shown here is derived from an EMBL/GenBank/DDBJ whole genome shotgun (WGS) entry which is preliminary data.</text>
</comment>
<feature type="chain" id="PRO_5034723998" description="DUF320 domain-containing protein" evidence="1">
    <location>
        <begin position="20"/>
        <end position="68"/>
    </location>
</feature>
<dbReference type="Proteomes" id="UP000541154">
    <property type="component" value="Unassembled WGS sequence"/>
</dbReference>